<gene>
    <name evidence="1" type="ORF">SDC9_142429</name>
</gene>
<evidence type="ECO:0000313" key="1">
    <source>
        <dbReference type="EMBL" id="MPM95275.1"/>
    </source>
</evidence>
<reference evidence="1" key="1">
    <citation type="submission" date="2019-08" db="EMBL/GenBank/DDBJ databases">
        <authorList>
            <person name="Kucharzyk K."/>
            <person name="Murdoch R.W."/>
            <person name="Higgins S."/>
            <person name="Loffler F."/>
        </authorList>
    </citation>
    <scope>NUCLEOTIDE SEQUENCE</scope>
</reference>
<protein>
    <submittedName>
        <fullName evidence="1">Uncharacterized protein</fullName>
    </submittedName>
</protein>
<name>A0A645E137_9ZZZZ</name>
<dbReference type="AlphaFoldDB" id="A0A645E137"/>
<comment type="caution">
    <text evidence="1">The sequence shown here is derived from an EMBL/GenBank/DDBJ whole genome shotgun (WGS) entry which is preliminary data.</text>
</comment>
<proteinExistence type="predicted"/>
<sequence length="148" mass="15221">MDAVPSGGVVRLPRKGAGAVPYAAVALLHLHGSGLVCPVFDFKRQAGNLYSPLLSGLRDPDRRRAGPVCGIGKNLPRSRLGAQGAVPRPASGADFAFYSANRQPVRTGQDSGKTAALLARRELPVGGHRGYGVAALDPVGAGNDDGKT</sequence>
<dbReference type="EMBL" id="VSSQ01041793">
    <property type="protein sequence ID" value="MPM95275.1"/>
    <property type="molecule type" value="Genomic_DNA"/>
</dbReference>
<accession>A0A645E137</accession>
<organism evidence="1">
    <name type="scientific">bioreactor metagenome</name>
    <dbReference type="NCBI Taxonomy" id="1076179"/>
    <lineage>
        <taxon>unclassified sequences</taxon>
        <taxon>metagenomes</taxon>
        <taxon>ecological metagenomes</taxon>
    </lineage>
</organism>